<comment type="caution">
    <text evidence="1">The sequence shown here is derived from an EMBL/GenBank/DDBJ whole genome shotgun (WGS) entry which is preliminary data.</text>
</comment>
<dbReference type="SUPFAM" id="SSF49785">
    <property type="entry name" value="Galactose-binding domain-like"/>
    <property type="match status" value="1"/>
</dbReference>
<evidence type="ECO:0008006" key="3">
    <source>
        <dbReference type="Google" id="ProtNLM"/>
    </source>
</evidence>
<dbReference type="Proteomes" id="UP001218788">
    <property type="component" value="Unassembled WGS sequence"/>
</dbReference>
<reference evidence="1 2" key="1">
    <citation type="submission" date="2022-10" db="EMBL/GenBank/DDBJ databases">
        <title>Alteromonas sp. chi3 Genome sequencing.</title>
        <authorList>
            <person name="Park S."/>
        </authorList>
    </citation>
    <scope>NUCLEOTIDE SEQUENCE [LARGE SCALE GENOMIC DNA]</scope>
    <source>
        <strain evidence="2">chi3</strain>
    </source>
</reference>
<protein>
    <recommendedName>
        <fullName evidence="3">Beta-glucuronidase</fullName>
    </recommendedName>
</protein>
<proteinExistence type="predicted"/>
<dbReference type="InterPro" id="IPR008979">
    <property type="entry name" value="Galactose-bd-like_sf"/>
</dbReference>
<organism evidence="1 2">
    <name type="scientific">Alteromonas gilva</name>
    <dbReference type="NCBI Taxonomy" id="2987522"/>
    <lineage>
        <taxon>Bacteria</taxon>
        <taxon>Pseudomonadati</taxon>
        <taxon>Pseudomonadota</taxon>
        <taxon>Gammaproteobacteria</taxon>
        <taxon>Alteromonadales</taxon>
        <taxon>Alteromonadaceae</taxon>
        <taxon>Alteromonas/Salinimonas group</taxon>
        <taxon>Alteromonas</taxon>
    </lineage>
</organism>
<sequence length="151" mass="17917">MKPDLLERPGNRLLWLMALLSWSLLVNGSEHINPDLYLRDSQSLNGDWAYIVDPYENGYYNYRWQPWDEADSPSKSAYFMDATVDNKQELLEYNFDKEETLSVPGDWNTQDSRLYYYEGTLWYRNKFTFSGLSKHERAFVHFGAVNYRADV</sequence>
<name>A0ABT5KXM3_9ALTE</name>
<evidence type="ECO:0000313" key="2">
    <source>
        <dbReference type="Proteomes" id="UP001218788"/>
    </source>
</evidence>
<evidence type="ECO:0000313" key="1">
    <source>
        <dbReference type="EMBL" id="MDC8829529.1"/>
    </source>
</evidence>
<dbReference type="EMBL" id="JAQQXP010000001">
    <property type="protein sequence ID" value="MDC8829529.1"/>
    <property type="molecule type" value="Genomic_DNA"/>
</dbReference>
<accession>A0ABT5KXM3</accession>
<dbReference type="RefSeq" id="WP_273637941.1">
    <property type="nucleotide sequence ID" value="NZ_JAQQXP010000001.1"/>
</dbReference>
<keyword evidence="2" id="KW-1185">Reference proteome</keyword>
<gene>
    <name evidence="1" type="ORF">OIK42_02015</name>
</gene>
<dbReference type="Gene3D" id="2.60.120.260">
    <property type="entry name" value="Galactose-binding domain-like"/>
    <property type="match status" value="1"/>
</dbReference>